<evidence type="ECO:0000313" key="3">
    <source>
        <dbReference type="Proteomes" id="UP000029925"/>
    </source>
</evidence>
<feature type="transmembrane region" description="Helical" evidence="1">
    <location>
        <begin position="20"/>
        <end position="43"/>
    </location>
</feature>
<organism evidence="2 3">
    <name type="scientific">Helicobacter typhlonius</name>
    <dbReference type="NCBI Taxonomy" id="76936"/>
    <lineage>
        <taxon>Bacteria</taxon>
        <taxon>Pseudomonadati</taxon>
        <taxon>Campylobacterota</taxon>
        <taxon>Epsilonproteobacteria</taxon>
        <taxon>Campylobacterales</taxon>
        <taxon>Helicobacteraceae</taxon>
        <taxon>Helicobacter</taxon>
    </lineage>
</organism>
<dbReference type="Proteomes" id="UP000029925">
    <property type="component" value="Unassembled WGS sequence"/>
</dbReference>
<keyword evidence="3" id="KW-1185">Reference proteome</keyword>
<dbReference type="GeneID" id="78151863"/>
<dbReference type="RefSeq" id="WP_034327726.1">
    <property type="nucleotide sequence ID" value="NZ_CAJTQN010000003.1"/>
</dbReference>
<dbReference type="OrthoDB" id="9154303at2"/>
<evidence type="ECO:0000256" key="1">
    <source>
        <dbReference type="SAM" id="Phobius"/>
    </source>
</evidence>
<proteinExistence type="predicted"/>
<protein>
    <submittedName>
        <fullName evidence="2">Uncharacterized protein</fullName>
    </submittedName>
</protein>
<feature type="transmembrane region" description="Helical" evidence="1">
    <location>
        <begin position="49"/>
        <end position="69"/>
    </location>
</feature>
<gene>
    <name evidence="2" type="ORF">LS75_002815</name>
</gene>
<name>A0A4U8S0Y6_9HELI</name>
<evidence type="ECO:0000313" key="2">
    <source>
        <dbReference type="EMBL" id="TLD79241.1"/>
    </source>
</evidence>
<accession>A0A4U8S0Y6</accession>
<reference evidence="2 3" key="1">
    <citation type="journal article" date="2014" name="Genome Announc.">
        <title>Draft genome sequences of eight enterohepatic helicobacter species isolated from both laboratory and wild rodents.</title>
        <authorList>
            <person name="Sheh A."/>
            <person name="Shen Z."/>
            <person name="Fox J.G."/>
        </authorList>
    </citation>
    <scope>NUCLEOTIDE SEQUENCE [LARGE SCALE GENOMIC DNA]</scope>
    <source>
        <strain evidence="2 3">MIT 98-6810</strain>
    </source>
</reference>
<sequence>MDINEVTQGEYLSKKYKLSWVAYVEMILAHIIFIAIVVFCSSFFSHQTIILSCFFVFEAIFIFLVVLSMKAKYVFIDERGVWYHRGILPWTKGVNGILWHDCGGSSYKQGFFAYIFNTYTIYITHKYTESMQIAVHHIYNGKEFCGVVSDYLHKLHNN</sequence>
<keyword evidence="1" id="KW-0812">Transmembrane</keyword>
<keyword evidence="1" id="KW-1133">Transmembrane helix</keyword>
<dbReference type="AlphaFoldDB" id="A0A4U8S0Y6"/>
<keyword evidence="1" id="KW-0472">Membrane</keyword>
<dbReference type="EMBL" id="JRPF02000002">
    <property type="protein sequence ID" value="TLD79241.1"/>
    <property type="molecule type" value="Genomic_DNA"/>
</dbReference>
<comment type="caution">
    <text evidence="2">The sequence shown here is derived from an EMBL/GenBank/DDBJ whole genome shotgun (WGS) entry which is preliminary data.</text>
</comment>
<dbReference type="STRING" id="76936.BN2458_PEG1709"/>